<feature type="region of interest" description="Disordered" evidence="5">
    <location>
        <begin position="29"/>
        <end position="57"/>
    </location>
</feature>
<keyword evidence="6" id="KW-0732">Signal</keyword>
<dbReference type="AlphaFoldDB" id="A0A4Q8B450"/>
<keyword evidence="3 4" id="KW-0326">Glycosidase</keyword>
<dbReference type="PROSITE" id="PS51764">
    <property type="entry name" value="GH26"/>
    <property type="match status" value="1"/>
</dbReference>
<evidence type="ECO:0000313" key="8">
    <source>
        <dbReference type="EMBL" id="RZU72297.1"/>
    </source>
</evidence>
<feature type="chain" id="PRO_5038604937" evidence="6">
    <location>
        <begin position="21"/>
        <end position="347"/>
    </location>
</feature>
<dbReference type="InterPro" id="IPR022790">
    <property type="entry name" value="GH26_dom"/>
</dbReference>
<dbReference type="Pfam" id="PF02156">
    <property type="entry name" value="Glyco_hydro_26"/>
    <property type="match status" value="1"/>
</dbReference>
<dbReference type="RefSeq" id="WP_242623923.1">
    <property type="nucleotide sequence ID" value="NZ_SHLD01000001.1"/>
</dbReference>
<feature type="region of interest" description="Disordered" evidence="5">
    <location>
        <begin position="328"/>
        <end position="347"/>
    </location>
</feature>
<dbReference type="InterPro" id="IPR017853">
    <property type="entry name" value="GH"/>
</dbReference>
<evidence type="ECO:0000256" key="6">
    <source>
        <dbReference type="SAM" id="SignalP"/>
    </source>
</evidence>
<evidence type="ECO:0000313" key="9">
    <source>
        <dbReference type="Proteomes" id="UP000294114"/>
    </source>
</evidence>
<feature type="domain" description="GH26" evidence="7">
    <location>
        <begin position="44"/>
        <end position="337"/>
    </location>
</feature>
<dbReference type="PANTHER" id="PTHR40079:SF4">
    <property type="entry name" value="GH26 DOMAIN-CONTAINING PROTEIN-RELATED"/>
    <property type="match status" value="1"/>
</dbReference>
<proteinExistence type="inferred from homology"/>
<gene>
    <name evidence="8" type="ORF">EV384_0656</name>
</gene>
<dbReference type="GO" id="GO:0006080">
    <property type="term" value="P:substituted mannan metabolic process"/>
    <property type="evidence" value="ECO:0007669"/>
    <property type="project" value="InterPro"/>
</dbReference>
<keyword evidence="2 4" id="KW-0378">Hydrolase</keyword>
<evidence type="ECO:0000256" key="5">
    <source>
        <dbReference type="SAM" id="MobiDB-lite"/>
    </source>
</evidence>
<dbReference type="GO" id="GO:0016985">
    <property type="term" value="F:mannan endo-1,4-beta-mannosidase activity"/>
    <property type="evidence" value="ECO:0007669"/>
    <property type="project" value="InterPro"/>
</dbReference>
<dbReference type="PANTHER" id="PTHR40079">
    <property type="entry name" value="MANNAN ENDO-1,4-BETA-MANNOSIDASE E-RELATED"/>
    <property type="match status" value="1"/>
</dbReference>
<evidence type="ECO:0000256" key="1">
    <source>
        <dbReference type="ARBA" id="ARBA00007754"/>
    </source>
</evidence>
<reference evidence="8 9" key="1">
    <citation type="submission" date="2019-02" db="EMBL/GenBank/DDBJ databases">
        <title>Sequencing the genomes of 1000 actinobacteria strains.</title>
        <authorList>
            <person name="Klenk H.-P."/>
        </authorList>
    </citation>
    <scope>NUCLEOTIDE SEQUENCE [LARGE SCALE GENOMIC DNA]</scope>
    <source>
        <strain evidence="8 9">DSM 45612</strain>
    </source>
</reference>
<evidence type="ECO:0000256" key="2">
    <source>
        <dbReference type="ARBA" id="ARBA00022801"/>
    </source>
</evidence>
<evidence type="ECO:0000256" key="4">
    <source>
        <dbReference type="PROSITE-ProRule" id="PRU01100"/>
    </source>
</evidence>
<dbReference type="EMBL" id="SHLD01000001">
    <property type="protein sequence ID" value="RZU72297.1"/>
    <property type="molecule type" value="Genomic_DNA"/>
</dbReference>
<dbReference type="Gene3D" id="3.20.20.80">
    <property type="entry name" value="Glycosidases"/>
    <property type="match status" value="1"/>
</dbReference>
<evidence type="ECO:0000259" key="7">
    <source>
        <dbReference type="PROSITE" id="PS51764"/>
    </source>
</evidence>
<dbReference type="InterPro" id="IPR000805">
    <property type="entry name" value="Glyco_hydro_26"/>
</dbReference>
<feature type="active site" description="Nucleophile" evidence="4">
    <location>
        <position position="265"/>
    </location>
</feature>
<feature type="active site" description="Proton donor" evidence="4">
    <location>
        <position position="164"/>
    </location>
</feature>
<dbReference type="PROSITE" id="PS51257">
    <property type="entry name" value="PROKAR_LIPOPROTEIN"/>
    <property type="match status" value="1"/>
</dbReference>
<comment type="similarity">
    <text evidence="1 4">Belongs to the glycosyl hydrolase 26 family.</text>
</comment>
<keyword evidence="9" id="KW-1185">Reference proteome</keyword>
<comment type="caution">
    <text evidence="8">The sequence shown here is derived from an EMBL/GenBank/DDBJ whole genome shotgun (WGS) entry which is preliminary data.</text>
</comment>
<feature type="compositionally biased region" description="Low complexity" evidence="5">
    <location>
        <begin position="336"/>
        <end position="347"/>
    </location>
</feature>
<sequence length="347" mass="38249">MKRVQGTVAILMGSVLALTACQQEAPAPITPAPPASATAPVQPRSVDGLATTGRGPEMPAKGAWLGAWVKPDWQTPDGRVNALTTFGEQTGGRVALAHMFHEWEEDFPGPTEHAMQAAGMLQMISWSGTDTRSITAGVYDQLIRQRAEGIKDFGVPVLLRWRWEMDRPNLRQSVRSPEDYVAAWKHIRAIFTEVGATNAAWVWCPHVLGFVESDRNAAAYYPGDDQVDWLCTDVYPGKDYVGFAEQMDTFMAFARNRPRPVLIGEFGVTHDGQPGQRGEWLREARAYVKRHPQIKAVVYFAAKQTKGPEYDSTFDDDPEGLAAYRELTSDPYFSAPVPTTTPGGPPS</sequence>
<feature type="signal peptide" evidence="6">
    <location>
        <begin position="1"/>
        <end position="20"/>
    </location>
</feature>
<protein>
    <submittedName>
        <fullName evidence="8">Glycosyl hydrolase family 26</fullName>
    </submittedName>
</protein>
<name>A0A4Q8B450_9ACTN</name>
<organism evidence="8 9">
    <name type="scientific">Micromonospora kangleipakensis</name>
    <dbReference type="NCBI Taxonomy" id="1077942"/>
    <lineage>
        <taxon>Bacteria</taxon>
        <taxon>Bacillati</taxon>
        <taxon>Actinomycetota</taxon>
        <taxon>Actinomycetes</taxon>
        <taxon>Micromonosporales</taxon>
        <taxon>Micromonosporaceae</taxon>
        <taxon>Micromonospora</taxon>
    </lineage>
</organism>
<accession>A0A4Q8B450</accession>
<dbReference type="SUPFAM" id="SSF51445">
    <property type="entry name" value="(Trans)glycosidases"/>
    <property type="match status" value="1"/>
</dbReference>
<dbReference type="Proteomes" id="UP000294114">
    <property type="component" value="Unassembled WGS sequence"/>
</dbReference>
<evidence type="ECO:0000256" key="3">
    <source>
        <dbReference type="ARBA" id="ARBA00023295"/>
    </source>
</evidence>